<evidence type="ECO:0000256" key="1">
    <source>
        <dbReference type="SAM" id="SignalP"/>
    </source>
</evidence>
<protein>
    <submittedName>
        <fullName evidence="3">Chalcone isomerase family protein</fullName>
    </submittedName>
</protein>
<dbReference type="EMBL" id="JAJGNA010000004">
    <property type="protein sequence ID" value="MCC4308008.1"/>
    <property type="molecule type" value="Genomic_DNA"/>
</dbReference>
<evidence type="ECO:0000313" key="4">
    <source>
        <dbReference type="Proteomes" id="UP001108027"/>
    </source>
</evidence>
<feature type="chain" id="PRO_5040169019" evidence="1">
    <location>
        <begin position="20"/>
        <end position="170"/>
    </location>
</feature>
<reference evidence="3" key="1">
    <citation type="submission" date="2021-10" db="EMBL/GenBank/DDBJ databases">
        <title>The diversity and Nitrogen Metabolism of Culturable Nitrate-Utilizing Bacteria Within the Oxygen Minimum Zone of the Changjiang (Yangtze River)Estuary.</title>
        <authorList>
            <person name="Zhang D."/>
            <person name="Zheng J."/>
            <person name="Liu S."/>
            <person name="He W."/>
        </authorList>
    </citation>
    <scope>NUCLEOTIDE SEQUENCE</scope>
    <source>
        <strain evidence="3">FXH-223</strain>
    </source>
</reference>
<proteinExistence type="predicted"/>
<dbReference type="GO" id="GO:0016872">
    <property type="term" value="F:intramolecular lyase activity"/>
    <property type="evidence" value="ECO:0007669"/>
    <property type="project" value="InterPro"/>
</dbReference>
<dbReference type="InterPro" id="IPR016087">
    <property type="entry name" value="Chalcone_isomerase"/>
</dbReference>
<keyword evidence="3" id="KW-0413">Isomerase</keyword>
<dbReference type="Proteomes" id="UP001108027">
    <property type="component" value="Unassembled WGS sequence"/>
</dbReference>
<dbReference type="Pfam" id="PF16036">
    <property type="entry name" value="Chalcone_3"/>
    <property type="match status" value="1"/>
</dbReference>
<evidence type="ECO:0000313" key="3">
    <source>
        <dbReference type="EMBL" id="MCC4308008.1"/>
    </source>
</evidence>
<keyword evidence="4" id="KW-1185">Reference proteome</keyword>
<feature type="signal peptide" evidence="1">
    <location>
        <begin position="1"/>
        <end position="19"/>
    </location>
</feature>
<keyword evidence="1" id="KW-0732">Signal</keyword>
<accession>A0A9Q3UN38</accession>
<comment type="caution">
    <text evidence="3">The sequence shown here is derived from an EMBL/GenBank/DDBJ whole genome shotgun (WGS) entry which is preliminary data.</text>
</comment>
<organism evidence="3 4">
    <name type="scientific">Alloalcanivorax marinus</name>
    <dbReference type="NCBI Taxonomy" id="1177169"/>
    <lineage>
        <taxon>Bacteria</taxon>
        <taxon>Pseudomonadati</taxon>
        <taxon>Pseudomonadota</taxon>
        <taxon>Gammaproteobacteria</taxon>
        <taxon>Oceanospirillales</taxon>
        <taxon>Alcanivoracaceae</taxon>
        <taxon>Alloalcanivorax</taxon>
    </lineage>
</organism>
<sequence>MVKRASLIALLAWTVQAGATDFEAMARCSTGDVKALKIFDVGQASLYRQDCAVDDPLAPPLRLAFGYNREVPGDAFAKAARKMIERNVDEARFQALLPRLEAFNQHYRTTRDGDRYTLDYDTDGSLVLRLNGEPLAREKGRDFAQAYFTIWFGDRPYSDDLKDALLNTGG</sequence>
<dbReference type="InterPro" id="IPR036298">
    <property type="entry name" value="Chalcone_isomerase_sf"/>
</dbReference>
<name>A0A9Q3UN38_9GAMM</name>
<evidence type="ECO:0000259" key="2">
    <source>
        <dbReference type="Pfam" id="PF16036"/>
    </source>
</evidence>
<feature type="domain" description="Chalcone isomerase" evidence="2">
    <location>
        <begin position="38"/>
        <end position="166"/>
    </location>
</feature>
<gene>
    <name evidence="3" type="ORF">LL252_05440</name>
</gene>
<dbReference type="SUPFAM" id="SSF54626">
    <property type="entry name" value="Chalcone isomerase"/>
    <property type="match status" value="1"/>
</dbReference>
<dbReference type="AlphaFoldDB" id="A0A9Q3UN38"/>
<dbReference type="RefSeq" id="WP_228233342.1">
    <property type="nucleotide sequence ID" value="NZ_ARXL01000002.1"/>
</dbReference>